<dbReference type="Gene3D" id="2.40.50.140">
    <property type="entry name" value="Nucleic acid-binding proteins"/>
    <property type="match status" value="1"/>
</dbReference>
<accession>A0A096BCT2</accession>
<dbReference type="HOGENOM" id="CLU_102174_0_0_9"/>
<feature type="transmembrane region" description="Helical" evidence="1">
    <location>
        <begin position="108"/>
        <end position="130"/>
    </location>
</feature>
<keyword evidence="1" id="KW-0812">Transmembrane</keyword>
<dbReference type="InterPro" id="IPR012340">
    <property type="entry name" value="NA-bd_OB-fold"/>
</dbReference>
<dbReference type="AlphaFoldDB" id="A0A096BCT2"/>
<comment type="caution">
    <text evidence="2">The sequence shown here is derived from an EMBL/GenBank/DDBJ whole genome shotgun (WGS) entry which is preliminary data.</text>
</comment>
<sequence>MAAWWQSLSALDHVLLYIAVPATLILLIQTVLLFAGGAFDSDGDAGVPDADGPDFDGPDADGGPLHEAAADPETPDTGLHLFTVRGVVAFLVLFGWGGLWLHQVGLPGFLAVFLAIPIGFAGMVGIALAVRQALRLQYDGTLDLRNALGRTGTVYLTVPPGRSSPGKVTLTVQEQLTEFEALTDSPAPIPTGSPVRVTGLAGRGALLVEPIPSESKETE</sequence>
<organism evidence="2 3">
    <name type="scientific">Flavonifractor plautii 1_3_50AFAA</name>
    <dbReference type="NCBI Taxonomy" id="742738"/>
    <lineage>
        <taxon>Bacteria</taxon>
        <taxon>Bacillati</taxon>
        <taxon>Bacillota</taxon>
        <taxon>Clostridia</taxon>
        <taxon>Eubacteriales</taxon>
        <taxon>Oscillospiraceae</taxon>
        <taxon>Flavonifractor</taxon>
    </lineage>
</organism>
<evidence type="ECO:0000256" key="1">
    <source>
        <dbReference type="SAM" id="Phobius"/>
    </source>
</evidence>
<dbReference type="RefSeq" id="WP_009257324.1">
    <property type="nucleotide sequence ID" value="NZ_KN174161.1"/>
</dbReference>
<protein>
    <recommendedName>
        <fullName evidence="4">NfeD-like C-terminal domain-containing protein</fullName>
    </recommendedName>
</protein>
<dbReference type="PATRIC" id="fig|742738.3.peg.335"/>
<keyword evidence="1" id="KW-0472">Membrane</keyword>
<evidence type="ECO:0000313" key="2">
    <source>
        <dbReference type="EMBL" id="KGF57223.1"/>
    </source>
</evidence>
<feature type="transmembrane region" description="Helical" evidence="1">
    <location>
        <begin position="14"/>
        <end position="35"/>
    </location>
</feature>
<evidence type="ECO:0000313" key="3">
    <source>
        <dbReference type="Proteomes" id="UP000029585"/>
    </source>
</evidence>
<dbReference type="Proteomes" id="UP000029585">
    <property type="component" value="Unassembled WGS sequence"/>
</dbReference>
<keyword evidence="3" id="KW-1185">Reference proteome</keyword>
<dbReference type="eggNOG" id="ENOG503025B">
    <property type="taxonomic scope" value="Bacteria"/>
</dbReference>
<evidence type="ECO:0008006" key="4">
    <source>
        <dbReference type="Google" id="ProtNLM"/>
    </source>
</evidence>
<name>A0A096BCT2_FLAPL</name>
<dbReference type="EMBL" id="ADLO01000010">
    <property type="protein sequence ID" value="KGF57223.1"/>
    <property type="molecule type" value="Genomic_DNA"/>
</dbReference>
<reference evidence="2 3" key="1">
    <citation type="submission" date="2011-08" db="EMBL/GenBank/DDBJ databases">
        <title>The Genome Sequence of Clostridium orbiscindens 1_3_50AFAA.</title>
        <authorList>
            <consortium name="The Broad Institute Genome Sequencing Platform"/>
            <person name="Earl A."/>
            <person name="Ward D."/>
            <person name="Feldgarden M."/>
            <person name="Gevers D."/>
            <person name="Daigneault M."/>
            <person name="Strauss J."/>
            <person name="Allen-Vercoe E."/>
            <person name="Young S.K."/>
            <person name="Zeng Q."/>
            <person name="Gargeya S."/>
            <person name="Fitzgerald M."/>
            <person name="Haas B."/>
            <person name="Abouelleil A."/>
            <person name="Alvarado L."/>
            <person name="Arachchi H.M."/>
            <person name="Berlin A."/>
            <person name="Brown A."/>
            <person name="Chapman S.B."/>
            <person name="Chen Z."/>
            <person name="Dunbar C."/>
            <person name="Freedman E."/>
            <person name="Gearin G."/>
            <person name="Gellesch M."/>
            <person name="Goldberg J."/>
            <person name="Griggs A."/>
            <person name="Gujja S."/>
            <person name="Heiman D."/>
            <person name="Howarth C."/>
            <person name="Larson L."/>
            <person name="Lui A."/>
            <person name="MacDonald P.J.P."/>
            <person name="Montmayeur A."/>
            <person name="Murphy C."/>
            <person name="Neiman D."/>
            <person name="Pearson M."/>
            <person name="Priest M."/>
            <person name="Roberts A."/>
            <person name="Saif S."/>
            <person name="Shea T."/>
            <person name="Shenoy N."/>
            <person name="Sisk P."/>
            <person name="Stolte C."/>
            <person name="Sykes S."/>
            <person name="Wortman J."/>
            <person name="Nusbaum C."/>
            <person name="Birren B."/>
        </authorList>
    </citation>
    <scope>NUCLEOTIDE SEQUENCE [LARGE SCALE GENOMIC DNA]</scope>
    <source>
        <strain evidence="2 3">1_3_50AFAA</strain>
    </source>
</reference>
<feature type="transmembrane region" description="Helical" evidence="1">
    <location>
        <begin position="82"/>
        <end position="102"/>
    </location>
</feature>
<proteinExistence type="predicted"/>
<gene>
    <name evidence="2" type="ORF">HMPREF9460_00321</name>
</gene>
<keyword evidence="1" id="KW-1133">Transmembrane helix</keyword>